<reference evidence="1 2" key="1">
    <citation type="submission" date="2020-05" db="EMBL/GenBank/DDBJ databases">
        <title>Complete genome sequencing of Campylobacter and Arcobacter type strains.</title>
        <authorList>
            <person name="Miller W.G."/>
            <person name="Yee E."/>
        </authorList>
    </citation>
    <scope>NUCLEOTIDE SEQUENCE [LARGE SCALE GENOMIC DNA]</scope>
    <source>
        <strain evidence="1 2">LMG 26156</strain>
    </source>
</reference>
<dbReference type="Proteomes" id="UP000503482">
    <property type="component" value="Chromosome"/>
</dbReference>
<sequence length="142" mass="16475">MIKTIIHNNVQLAIIIKHNYKKDGIEFFTPNEYSQQLAYMSHKKGKKIDAHIHNKVTRDVHLTQEVLVIRKGKLRVDFYSQDKIYLESTILEKGDVILLASGGHGFEALEDLEMIEIKQGPYLGEEDKTRFEHISNNKLEIK</sequence>
<dbReference type="KEGG" id="avp:AVENP_2926"/>
<name>A0AAE7BAU9_9BACT</name>
<dbReference type="AlphaFoldDB" id="A0AAE7BAU9"/>
<proteinExistence type="predicted"/>
<keyword evidence="2" id="KW-1185">Reference proteome</keyword>
<protein>
    <recommendedName>
        <fullName evidence="3">Cupin</fullName>
    </recommendedName>
</protein>
<accession>A0AAE7BAU9</accession>
<evidence type="ECO:0000313" key="1">
    <source>
        <dbReference type="EMBL" id="QKF68401.1"/>
    </source>
</evidence>
<dbReference type="RefSeq" id="WP_128359578.1">
    <property type="nucleotide sequence ID" value="NZ_CP053840.1"/>
</dbReference>
<dbReference type="InterPro" id="IPR011051">
    <property type="entry name" value="RmlC_Cupin_sf"/>
</dbReference>
<dbReference type="EMBL" id="CP053840">
    <property type="protein sequence ID" value="QKF68401.1"/>
    <property type="molecule type" value="Genomic_DNA"/>
</dbReference>
<organism evidence="1 2">
    <name type="scientific">Arcobacter venerupis</name>
    <dbReference type="NCBI Taxonomy" id="1054033"/>
    <lineage>
        <taxon>Bacteria</taxon>
        <taxon>Pseudomonadati</taxon>
        <taxon>Campylobacterota</taxon>
        <taxon>Epsilonproteobacteria</taxon>
        <taxon>Campylobacterales</taxon>
        <taxon>Arcobacteraceae</taxon>
        <taxon>Arcobacter</taxon>
    </lineage>
</organism>
<evidence type="ECO:0000313" key="2">
    <source>
        <dbReference type="Proteomes" id="UP000503482"/>
    </source>
</evidence>
<gene>
    <name evidence="1" type="ORF">AVENP_2926</name>
</gene>
<evidence type="ECO:0008006" key="3">
    <source>
        <dbReference type="Google" id="ProtNLM"/>
    </source>
</evidence>
<dbReference type="SUPFAM" id="SSF51182">
    <property type="entry name" value="RmlC-like cupins"/>
    <property type="match status" value="1"/>
</dbReference>